<dbReference type="InterPro" id="IPR008948">
    <property type="entry name" value="L-Aspartase-like"/>
</dbReference>
<gene>
    <name evidence="2" type="ORF">GQ651_08735</name>
</gene>
<evidence type="ECO:0000313" key="2">
    <source>
        <dbReference type="EMBL" id="MXQ07930.1"/>
    </source>
</evidence>
<organism evidence="2 3">
    <name type="scientific">Kangsaoukella pontilimi</name>
    <dbReference type="NCBI Taxonomy" id="2691042"/>
    <lineage>
        <taxon>Bacteria</taxon>
        <taxon>Pseudomonadati</taxon>
        <taxon>Pseudomonadota</taxon>
        <taxon>Alphaproteobacteria</taxon>
        <taxon>Rhodobacterales</taxon>
        <taxon>Paracoccaceae</taxon>
        <taxon>Kangsaoukella</taxon>
    </lineage>
</organism>
<dbReference type="InterPro" id="IPR022313">
    <property type="entry name" value="Phe/His_NH3-lyase_AS"/>
</dbReference>
<dbReference type="CDD" id="cd00332">
    <property type="entry name" value="PAL-HAL"/>
    <property type="match status" value="1"/>
</dbReference>
<dbReference type="EMBL" id="WUPT01000001">
    <property type="protein sequence ID" value="MXQ07930.1"/>
    <property type="molecule type" value="Genomic_DNA"/>
</dbReference>
<dbReference type="Gene3D" id="1.20.200.10">
    <property type="entry name" value="Fumarase/aspartase (Central domain)"/>
    <property type="match status" value="1"/>
</dbReference>
<protein>
    <submittedName>
        <fullName evidence="2">Aromatic amino acid lyase</fullName>
    </submittedName>
</protein>
<dbReference type="InterPro" id="IPR024083">
    <property type="entry name" value="Fumarase/histidase_N"/>
</dbReference>
<keyword evidence="3" id="KW-1185">Reference proteome</keyword>
<dbReference type="PANTHER" id="PTHR10362">
    <property type="entry name" value="HISTIDINE AMMONIA-LYASE"/>
    <property type="match status" value="1"/>
</dbReference>
<dbReference type="Pfam" id="PF00221">
    <property type="entry name" value="Lyase_aromatic"/>
    <property type="match status" value="1"/>
</dbReference>
<dbReference type="PROSITE" id="PS00488">
    <property type="entry name" value="PAL_HISTIDASE"/>
    <property type="match status" value="1"/>
</dbReference>
<dbReference type="AlphaFoldDB" id="A0A7C9IP85"/>
<dbReference type="Gene3D" id="1.10.275.10">
    <property type="entry name" value="Fumarase/aspartase (N-terminal domain)"/>
    <property type="match status" value="1"/>
</dbReference>
<sequence>MHMAAEDLGTLLIDRHISLTDAARVADGSLRIALAESARDRCEGAFARLQAALSERRHIYGLTTGFGPLANRLVDAESGERLQQNLVYHLASGVGEPFSWTSARAIVLARIMALVQGASGARPATVEKLLAVLNSEFAPEVPMRGTVGASGDLTPLAHIVLCLQGHGHFLTRDGTRVAAKDALARIGIAPLDLSHRDGLALVNGTSAMTGVAVLNAVRMARALDWSVAVTGALAEALGGRSEAWDRAFAALRPHPGQQRATERLNRAIAGTGCVRDLPLAARVLEPGQGVTEEDEAGQDAYSLRCAPQVIGAVWDAVDWHRRVTQTELHAVTDNPIFPTNAGSVALHGGNFMGLHVALASDAAANAVTVLAGFHERQIARITDEKLIRGYPAFLSGGEIGLDSGLMGAQVTSTALLAEMRLAGAASVHSISTNGANQDVVSQGTIAARMLSEKLDNFFRIQAIAAIAAAQALDIAERRGTAAPLSASASLLRVFVRKTSPYLEQDRPLGGEIDILAARMGQKPLTV</sequence>
<evidence type="ECO:0000256" key="1">
    <source>
        <dbReference type="ARBA" id="ARBA00023239"/>
    </source>
</evidence>
<name>A0A7C9IP85_9RHOB</name>
<reference evidence="2 3" key="1">
    <citation type="submission" date="2019-12" db="EMBL/GenBank/DDBJ databases">
        <authorList>
            <person name="Lee S.D."/>
        </authorList>
    </citation>
    <scope>NUCLEOTIDE SEQUENCE [LARGE SCALE GENOMIC DNA]</scope>
    <source>
        <strain evidence="2 3">GH1-50</strain>
    </source>
</reference>
<dbReference type="FunFam" id="1.10.275.10:FF:000005">
    <property type="entry name" value="Histidine ammonia-lyase"/>
    <property type="match status" value="1"/>
</dbReference>
<evidence type="ECO:0000313" key="3">
    <source>
        <dbReference type="Proteomes" id="UP000480350"/>
    </source>
</evidence>
<dbReference type="GO" id="GO:0016841">
    <property type="term" value="F:ammonia-lyase activity"/>
    <property type="evidence" value="ECO:0007669"/>
    <property type="project" value="InterPro"/>
</dbReference>
<dbReference type="InterPro" id="IPR001106">
    <property type="entry name" value="Aromatic_Lyase"/>
</dbReference>
<dbReference type="SUPFAM" id="SSF48557">
    <property type="entry name" value="L-aspartase-like"/>
    <property type="match status" value="1"/>
</dbReference>
<dbReference type="Proteomes" id="UP000480350">
    <property type="component" value="Unassembled WGS sequence"/>
</dbReference>
<accession>A0A7C9IP85</accession>
<reference evidence="2 3" key="2">
    <citation type="submission" date="2020-03" db="EMBL/GenBank/DDBJ databases">
        <title>Kangsaoukella pontilimi gen. nov., sp. nov., a new member of the family Rhodobacteraceae isolated from a tidal mudflat.</title>
        <authorList>
            <person name="Kim I.S."/>
        </authorList>
    </citation>
    <scope>NUCLEOTIDE SEQUENCE [LARGE SCALE GENOMIC DNA]</scope>
    <source>
        <strain evidence="2 3">GH1-50</strain>
    </source>
</reference>
<proteinExistence type="predicted"/>
<comment type="caution">
    <text evidence="2">The sequence shown here is derived from an EMBL/GenBank/DDBJ whole genome shotgun (WGS) entry which is preliminary data.</text>
</comment>
<keyword evidence="1 2" id="KW-0456">Lyase</keyword>